<accession>A0ABM9N2H5</accession>
<gene>
    <name evidence="2" type="ORF">R82641_BJNNKPBH_01578</name>
</gene>
<reference evidence="2 3" key="1">
    <citation type="submission" date="2023-10" db="EMBL/GenBank/DDBJ databases">
        <authorList>
            <person name="Botero Cardona J."/>
        </authorList>
    </citation>
    <scope>NUCLEOTIDE SEQUENCE [LARGE SCALE GENOMIC DNA]</scope>
    <source>
        <strain evidence="2 3">R-82641</strain>
    </source>
</reference>
<proteinExistence type="predicted"/>
<dbReference type="EMBL" id="CAUZLY010000019">
    <property type="protein sequence ID" value="CAK1255027.1"/>
    <property type="molecule type" value="Genomic_DNA"/>
</dbReference>
<evidence type="ECO:0000313" key="2">
    <source>
        <dbReference type="EMBL" id="CAK1255027.1"/>
    </source>
</evidence>
<evidence type="ECO:0000256" key="1">
    <source>
        <dbReference type="SAM" id="MobiDB-lite"/>
    </source>
</evidence>
<feature type="compositionally biased region" description="Low complexity" evidence="1">
    <location>
        <begin position="38"/>
        <end position="47"/>
    </location>
</feature>
<sequence length="260" mass="28800">MKKIITVVVIILFLISGTILVFKNSASQSGKHVRQNASVSSRSSQTSQFHNARNRSGEKSSSTAGAGSDENMISNLPSPNTNSTVPLSQQKEEIGQGQPVTNGQEAISLVKSLPGQYQNDIYQLVPDKLFGDSNENIFDVKILSNSNNLVNEPTGVYRVYRDGHYELLQPYTYFDFVPSSDQLGQGSPVSNGQEAINLISSIDYDPDHNYRLVYDPLFLTSNPDIFDVQVLSKQEQALGKLGIEGVYRVYKDGHYEFLRP</sequence>
<evidence type="ECO:0000313" key="3">
    <source>
        <dbReference type="Proteomes" id="UP001314200"/>
    </source>
</evidence>
<dbReference type="RefSeq" id="WP_338348289.1">
    <property type="nucleotide sequence ID" value="NZ_CAUZLY010000019.1"/>
</dbReference>
<feature type="region of interest" description="Disordered" evidence="1">
    <location>
        <begin position="33"/>
        <end position="100"/>
    </location>
</feature>
<dbReference type="Proteomes" id="UP001314200">
    <property type="component" value="Unassembled WGS sequence"/>
</dbReference>
<keyword evidence="3" id="KW-1185">Reference proteome</keyword>
<organism evidence="2 3">
    <name type="scientific">Fructobacillus cardui</name>
    <dbReference type="NCBI Taxonomy" id="2893170"/>
    <lineage>
        <taxon>Bacteria</taxon>
        <taxon>Bacillati</taxon>
        <taxon>Bacillota</taxon>
        <taxon>Bacilli</taxon>
        <taxon>Lactobacillales</taxon>
        <taxon>Lactobacillaceae</taxon>
        <taxon>Fructobacillus</taxon>
    </lineage>
</organism>
<comment type="caution">
    <text evidence="2">The sequence shown here is derived from an EMBL/GenBank/DDBJ whole genome shotgun (WGS) entry which is preliminary data.</text>
</comment>
<feature type="compositionally biased region" description="Polar residues" evidence="1">
    <location>
        <begin position="59"/>
        <end position="89"/>
    </location>
</feature>
<protein>
    <submittedName>
        <fullName evidence="2">Uncharacterized protein</fullName>
    </submittedName>
</protein>
<name>A0ABM9N2H5_9LACO</name>